<sequence length="273" mass="28495">MTPAGETVGDVSSRRRSWRRGYGPAVARRSLRAIRPSRAGRRGVGDGSRGRGDGGSSSKAGDDVVGLRGFRVGGGVAGVAGAVSDAVGALSAEVPAVEAFVGGGFDTSFGVRRPCWGDIQGGVDVPVDLVLPGEMDFALSLLVLGHRLAARSLLHSTSPGCIVRSSARRSVRGEPLLRVFIEDVSIVSTKPLVVSGLTRPAAGSDVDRFSRGRHFSKQLKAYQGQLKATVLTKQKRMTSPNHTAFHAERQKAEWRMALGVNEAVGACGNGAGP</sequence>
<dbReference type="Proteomes" id="UP000476176">
    <property type="component" value="Unassembled WGS sequence"/>
</dbReference>
<gene>
    <name evidence="2" type="ORF">PF004_g3730</name>
</gene>
<proteinExistence type="predicted"/>
<organism evidence="2 3">
    <name type="scientific">Phytophthora fragariae</name>
    <dbReference type="NCBI Taxonomy" id="53985"/>
    <lineage>
        <taxon>Eukaryota</taxon>
        <taxon>Sar</taxon>
        <taxon>Stramenopiles</taxon>
        <taxon>Oomycota</taxon>
        <taxon>Peronosporomycetes</taxon>
        <taxon>Peronosporales</taxon>
        <taxon>Peronosporaceae</taxon>
        <taxon>Phytophthora</taxon>
    </lineage>
</organism>
<dbReference type="AlphaFoldDB" id="A0A6G0PL51"/>
<name>A0A6G0PL51_9STRA</name>
<dbReference type="EMBL" id="QXGC01000120">
    <property type="protein sequence ID" value="KAE9248731.1"/>
    <property type="molecule type" value="Genomic_DNA"/>
</dbReference>
<evidence type="ECO:0000313" key="2">
    <source>
        <dbReference type="EMBL" id="KAE9248731.1"/>
    </source>
</evidence>
<feature type="region of interest" description="Disordered" evidence="1">
    <location>
        <begin position="1"/>
        <end position="60"/>
    </location>
</feature>
<evidence type="ECO:0000313" key="3">
    <source>
        <dbReference type="Proteomes" id="UP000476176"/>
    </source>
</evidence>
<evidence type="ECO:0000256" key="1">
    <source>
        <dbReference type="SAM" id="MobiDB-lite"/>
    </source>
</evidence>
<accession>A0A6G0PL51</accession>
<comment type="caution">
    <text evidence="2">The sequence shown here is derived from an EMBL/GenBank/DDBJ whole genome shotgun (WGS) entry which is preliminary data.</text>
</comment>
<reference evidence="2 3" key="1">
    <citation type="submission" date="2018-09" db="EMBL/GenBank/DDBJ databases">
        <title>Genomic investigation of the strawberry pathogen Phytophthora fragariae indicates pathogenicity is determined by transcriptional variation in three key races.</title>
        <authorList>
            <person name="Adams T.M."/>
            <person name="Armitage A.D."/>
            <person name="Sobczyk M.K."/>
            <person name="Bates H.J."/>
            <person name="Dunwell J.M."/>
            <person name="Nellist C.F."/>
            <person name="Harrison R.J."/>
        </authorList>
    </citation>
    <scope>NUCLEOTIDE SEQUENCE [LARGE SCALE GENOMIC DNA]</scope>
    <source>
        <strain evidence="2 3">BC-23</strain>
    </source>
</reference>
<protein>
    <submittedName>
        <fullName evidence="2">Uncharacterized protein</fullName>
    </submittedName>
</protein>